<dbReference type="EMBL" id="SOZE01000001">
    <property type="protein sequence ID" value="TFF40615.1"/>
    <property type="molecule type" value="Genomic_DNA"/>
</dbReference>
<evidence type="ECO:0000313" key="3">
    <source>
        <dbReference type="EMBL" id="TFF40615.1"/>
    </source>
</evidence>
<protein>
    <submittedName>
        <fullName evidence="3">GNAT family N-acetyltransferase</fullName>
    </submittedName>
</protein>
<evidence type="ECO:0000256" key="1">
    <source>
        <dbReference type="ARBA" id="ARBA00022679"/>
    </source>
</evidence>
<dbReference type="PANTHER" id="PTHR13947">
    <property type="entry name" value="GNAT FAMILY N-ACETYLTRANSFERASE"/>
    <property type="match status" value="1"/>
</dbReference>
<evidence type="ECO:0000313" key="4">
    <source>
        <dbReference type="Proteomes" id="UP000297540"/>
    </source>
</evidence>
<name>A0A4Y8SPF9_9SPHI</name>
<organism evidence="3 4">
    <name type="scientific">Mucilaginibacter psychrotolerans</name>
    <dbReference type="NCBI Taxonomy" id="1524096"/>
    <lineage>
        <taxon>Bacteria</taxon>
        <taxon>Pseudomonadati</taxon>
        <taxon>Bacteroidota</taxon>
        <taxon>Sphingobacteriia</taxon>
        <taxon>Sphingobacteriales</taxon>
        <taxon>Sphingobacteriaceae</taxon>
        <taxon>Mucilaginibacter</taxon>
    </lineage>
</organism>
<dbReference type="InterPro" id="IPR000182">
    <property type="entry name" value="GNAT_dom"/>
</dbReference>
<comment type="caution">
    <text evidence="3">The sequence shown here is derived from an EMBL/GenBank/DDBJ whole genome shotgun (WGS) entry which is preliminary data.</text>
</comment>
<dbReference type="GO" id="GO:0008080">
    <property type="term" value="F:N-acetyltransferase activity"/>
    <property type="evidence" value="ECO:0007669"/>
    <property type="project" value="InterPro"/>
</dbReference>
<dbReference type="PROSITE" id="PS51186">
    <property type="entry name" value="GNAT"/>
    <property type="match status" value="1"/>
</dbReference>
<dbReference type="CDD" id="cd04301">
    <property type="entry name" value="NAT_SF"/>
    <property type="match status" value="1"/>
</dbReference>
<sequence>MELELINYRPGYQPYFEKFNKAWLEEYFTVEELDKWVLEHPEEAIIDPGGAVYFAAVGETIVGTVALRVIEDGVLEMTKMAVDKTYRGGGAGHFLCKSAIEKARELGAKKLILYSNRILENAIHIYRKANFVEIPVVPGTYQRSDIMMEINFKG</sequence>
<dbReference type="InterPro" id="IPR050769">
    <property type="entry name" value="NAT_camello-type"/>
</dbReference>
<proteinExistence type="predicted"/>
<feature type="domain" description="N-acetyltransferase" evidence="2">
    <location>
        <begin position="6"/>
        <end position="153"/>
    </location>
</feature>
<reference evidence="3 4" key="1">
    <citation type="journal article" date="2017" name="Int. J. Syst. Evol. Microbiol.">
        <title>Mucilaginibacterpsychrotolerans sp. nov., isolated from peatlands.</title>
        <authorList>
            <person name="Deng Y."/>
            <person name="Shen L."/>
            <person name="Xu B."/>
            <person name="Liu Y."/>
            <person name="Gu Z."/>
            <person name="Liu H."/>
            <person name="Zhou Y."/>
        </authorList>
    </citation>
    <scope>NUCLEOTIDE SEQUENCE [LARGE SCALE GENOMIC DNA]</scope>
    <source>
        <strain evidence="3 4">NH7-4</strain>
    </source>
</reference>
<dbReference type="Proteomes" id="UP000297540">
    <property type="component" value="Unassembled WGS sequence"/>
</dbReference>
<accession>A0A4Y8SPF9</accession>
<dbReference type="InterPro" id="IPR016181">
    <property type="entry name" value="Acyl_CoA_acyltransferase"/>
</dbReference>
<gene>
    <name evidence="3" type="ORF">E2R66_00055</name>
</gene>
<keyword evidence="1 3" id="KW-0808">Transferase</keyword>
<dbReference type="SUPFAM" id="SSF55729">
    <property type="entry name" value="Acyl-CoA N-acyltransferases (Nat)"/>
    <property type="match status" value="1"/>
</dbReference>
<evidence type="ECO:0000259" key="2">
    <source>
        <dbReference type="PROSITE" id="PS51186"/>
    </source>
</evidence>
<dbReference type="OrthoDB" id="1431064at2"/>
<dbReference type="Pfam" id="PF00583">
    <property type="entry name" value="Acetyltransf_1"/>
    <property type="match status" value="1"/>
</dbReference>
<dbReference type="AlphaFoldDB" id="A0A4Y8SPF9"/>
<dbReference type="RefSeq" id="WP_133230141.1">
    <property type="nucleotide sequence ID" value="NZ_SOZE01000001.1"/>
</dbReference>
<keyword evidence="4" id="KW-1185">Reference proteome</keyword>
<dbReference type="PANTHER" id="PTHR13947:SF37">
    <property type="entry name" value="LD18367P"/>
    <property type="match status" value="1"/>
</dbReference>
<dbReference type="Gene3D" id="3.40.630.30">
    <property type="match status" value="1"/>
</dbReference>